<evidence type="ECO:0000313" key="1">
    <source>
        <dbReference type="EMBL" id="MPN47213.1"/>
    </source>
</evidence>
<dbReference type="AlphaFoldDB" id="A0A645IIP0"/>
<dbReference type="EMBL" id="VSSQ01108542">
    <property type="protein sequence ID" value="MPN47213.1"/>
    <property type="molecule type" value="Genomic_DNA"/>
</dbReference>
<reference evidence="1" key="1">
    <citation type="submission" date="2019-08" db="EMBL/GenBank/DDBJ databases">
        <authorList>
            <person name="Kucharzyk K."/>
            <person name="Murdoch R.W."/>
            <person name="Higgins S."/>
            <person name="Loffler F."/>
        </authorList>
    </citation>
    <scope>NUCLEOTIDE SEQUENCE</scope>
</reference>
<accession>A0A645IIP0</accession>
<gene>
    <name evidence="1" type="ORF">SDC9_194814</name>
</gene>
<name>A0A645IIP0_9ZZZZ</name>
<protein>
    <submittedName>
        <fullName evidence="1">Uncharacterized protein</fullName>
    </submittedName>
</protein>
<comment type="caution">
    <text evidence="1">The sequence shown here is derived from an EMBL/GenBank/DDBJ whole genome shotgun (WGS) entry which is preliminary data.</text>
</comment>
<sequence>MPLIRRRAVPDGSLFSIAHYAVTIPIHNTQSILRPNVPLVCRGLELGQGCGVVLLLESLSALVKVCIRPRGTHHDSCEDQGRNEAFFPLHKRHLIHD</sequence>
<organism evidence="1">
    <name type="scientific">bioreactor metagenome</name>
    <dbReference type="NCBI Taxonomy" id="1076179"/>
    <lineage>
        <taxon>unclassified sequences</taxon>
        <taxon>metagenomes</taxon>
        <taxon>ecological metagenomes</taxon>
    </lineage>
</organism>
<proteinExistence type="predicted"/>